<dbReference type="InterPro" id="IPR000700">
    <property type="entry name" value="PAS-assoc_C"/>
</dbReference>
<evidence type="ECO:0000259" key="19">
    <source>
        <dbReference type="PROSITE" id="PS50113"/>
    </source>
</evidence>
<evidence type="ECO:0000256" key="14">
    <source>
        <dbReference type="ARBA" id="ARBA00024827"/>
    </source>
</evidence>
<evidence type="ECO:0000256" key="6">
    <source>
        <dbReference type="ARBA" id="ARBA00022485"/>
    </source>
</evidence>
<dbReference type="EMBL" id="MOBU01000007">
    <property type="protein sequence ID" value="RON68790.1"/>
    <property type="molecule type" value="Genomic_DNA"/>
</dbReference>
<dbReference type="GO" id="GO:0000155">
    <property type="term" value="F:phosphorelay sensor kinase activity"/>
    <property type="evidence" value="ECO:0007669"/>
    <property type="project" value="InterPro"/>
</dbReference>
<evidence type="ECO:0000256" key="9">
    <source>
        <dbReference type="ARBA" id="ARBA00022723"/>
    </source>
</evidence>
<dbReference type="GO" id="GO:0051539">
    <property type="term" value="F:4 iron, 4 sulfur cluster binding"/>
    <property type="evidence" value="ECO:0007669"/>
    <property type="project" value="UniProtKB-KW"/>
</dbReference>
<reference evidence="20 21" key="1">
    <citation type="submission" date="2016-10" db="EMBL/GenBank/DDBJ databases">
        <title>Comparative genome analysis of multiple Pseudomonas spp. focuses on biocontrol and plant growth promoting traits.</title>
        <authorList>
            <person name="Tao X.-Y."/>
            <person name="Taylor C.G."/>
        </authorList>
    </citation>
    <scope>NUCLEOTIDE SEQUENCE [LARGE SCALE GENOMIC DNA]</scope>
    <source>
        <strain evidence="20 21">24D3</strain>
    </source>
</reference>
<comment type="cofactor">
    <cofactor evidence="2">
        <name>[4Fe-4S] cluster</name>
        <dbReference type="ChEBI" id="CHEBI:49883"/>
    </cofactor>
</comment>
<comment type="function">
    <text evidence="14">Member of the two-component regulatory system NreB/NreC involved in the control of dissimilatory nitrate/nitrite reduction in response to oxygen. NreB functions as a direct oxygen sensor histidine kinase which is autophosphorylated, in the absence of oxygen, probably at the conserved histidine residue, and transfers its phosphate group probably to a conserved aspartate residue of NreC. NreB/NreC activates the expression of the nitrate (narGHJI) and nitrite (nir) reductase operons, as well as the putative nitrate transporter gene narT.</text>
</comment>
<evidence type="ECO:0000256" key="11">
    <source>
        <dbReference type="ARBA" id="ARBA00023004"/>
    </source>
</evidence>
<evidence type="ECO:0000256" key="15">
    <source>
        <dbReference type="ARBA" id="ARBA00030800"/>
    </source>
</evidence>
<sequence>MVIRFLRTKTLSRPVSPFLIIWCLCFILLTLIHGLGCWVLWRDYQDRMRSVTIRTQLLTTSIADYTSSVLLHRRLVMDVLAQHLLNSKWPLDDAVVNEELRRLALVAPEADVLMVREGEKQWNSPGTTFEGVDWCASQDGEGIWLGTGFRRNGKIWLPMLQSYGKKNGESLIIGTLVPLIFPQRYFDNLGFTSELALGLMAPEGDFYWQQGKLPSELQGMGEKLVQWARVGNDANALLVSEKVENYPLQIVVSRWPFEYLAVWYAERRVIIIALLCASLAIIGGCIGLTSAWRRIGCSEQRYQRLFQAIPSAALLLGASGVQEANAKAAEYFGVEDCEELYAIPFFELCTADQPNEVQALPLVTSLLLQAEKGIESSCILKFRRLNQEHFFFCEVHFSQIRLSSQLFTLVCMHDVSARQLAQDELLLSQHKLLEAQLIAGLGVWSWEVGAERAEWTDECARIFGFPSLTAHCSYTDFFDSIVPTQRRYAQFSFDRALEGARLDLELQIQRPDGHLRNILICGELRSQNGRQLLLGALHDITAQKRAEHRLRQGEQHYRGLIEMLPEGLLIVRNFIIVFANLTAAKLFGVESVTQMCGRDIFDFVSPIFHQQIMEDHTRILKPEYIPGFKPRHYRRADGTDFEVEVSAQGIIIDEELCIRVMLRDISEHRRLQCDLERANARLQRLSSQIIEVQERERRHLARELHDDIGQLMTFIKISASGIQRHLDGEIEQRQGVLVRIAEEALSKVRDLSRMLRPAQLDGLGLAAAMNWQMDYYSPSSKNDVVCDLNCEDLQPRPESCVEITLFRIFQEALSNALKHAGAKVITIKLSRVGRNVCLTVSDDGRGFDYDGALVLGSGMGLMSMAERAKLLGGDFTLNSTPGQGTEIQVIIPDNSNMELEDDV</sequence>
<proteinExistence type="predicted"/>
<evidence type="ECO:0000256" key="17">
    <source>
        <dbReference type="SAM" id="Phobius"/>
    </source>
</evidence>
<keyword evidence="6" id="KW-0004">4Fe-4S</keyword>
<gene>
    <name evidence="20" type="ORF">BK671_10635</name>
</gene>
<feature type="coiled-coil region" evidence="16">
    <location>
        <begin position="668"/>
        <end position="695"/>
    </location>
</feature>
<dbReference type="SUPFAM" id="SSF55785">
    <property type="entry name" value="PYP-like sensor domain (PAS domain)"/>
    <property type="match status" value="3"/>
</dbReference>
<dbReference type="InterPro" id="IPR005467">
    <property type="entry name" value="His_kinase_dom"/>
</dbReference>
<feature type="domain" description="PAC" evidence="19">
    <location>
        <begin position="502"/>
        <end position="552"/>
    </location>
</feature>
<feature type="transmembrane region" description="Helical" evidence="17">
    <location>
        <begin position="269"/>
        <end position="292"/>
    </location>
</feature>
<name>A0A423LKD7_PSEFL</name>
<dbReference type="InterPro" id="IPR003594">
    <property type="entry name" value="HATPase_dom"/>
</dbReference>
<dbReference type="InterPro" id="IPR004358">
    <property type="entry name" value="Sig_transdc_His_kin-like_C"/>
</dbReference>
<keyword evidence="12" id="KW-0902">Two-component regulatory system</keyword>
<keyword evidence="17" id="KW-1133">Transmembrane helix</keyword>
<dbReference type="Pfam" id="PF13188">
    <property type="entry name" value="PAS_8"/>
    <property type="match status" value="1"/>
</dbReference>
<evidence type="ECO:0000256" key="12">
    <source>
        <dbReference type="ARBA" id="ARBA00023012"/>
    </source>
</evidence>
<dbReference type="GO" id="GO:0046983">
    <property type="term" value="F:protein dimerization activity"/>
    <property type="evidence" value="ECO:0007669"/>
    <property type="project" value="InterPro"/>
</dbReference>
<dbReference type="Gene3D" id="3.30.565.10">
    <property type="entry name" value="Histidine kinase-like ATPase, C-terminal domain"/>
    <property type="match status" value="1"/>
</dbReference>
<keyword evidence="7" id="KW-0963">Cytoplasm</keyword>
<evidence type="ECO:0000256" key="3">
    <source>
        <dbReference type="ARBA" id="ARBA00004496"/>
    </source>
</evidence>
<keyword evidence="10" id="KW-0418">Kinase</keyword>
<dbReference type="PANTHER" id="PTHR24421:SF58">
    <property type="entry name" value="SIGNAL TRANSDUCTION HISTIDINE-PROTEIN KINASE_PHOSPHATASE UHPB"/>
    <property type="match status" value="1"/>
</dbReference>
<evidence type="ECO:0000256" key="10">
    <source>
        <dbReference type="ARBA" id="ARBA00022777"/>
    </source>
</evidence>
<keyword evidence="17" id="KW-0812">Transmembrane</keyword>
<comment type="catalytic activity">
    <reaction evidence="1">
        <text>ATP + protein L-histidine = ADP + protein N-phospho-L-histidine.</text>
        <dbReference type="EC" id="2.7.13.3"/>
    </reaction>
</comment>
<protein>
    <recommendedName>
        <fullName evidence="5">Oxygen sensor histidine kinase NreB</fullName>
        <ecNumber evidence="4">2.7.13.3</ecNumber>
    </recommendedName>
    <alternativeName>
        <fullName evidence="15">Nitrogen regulation protein B</fullName>
    </alternativeName>
</protein>
<dbReference type="InterPro" id="IPR050482">
    <property type="entry name" value="Sensor_HK_TwoCompSys"/>
</dbReference>
<dbReference type="Gene3D" id="3.30.450.20">
    <property type="entry name" value="PAS domain"/>
    <property type="match status" value="3"/>
</dbReference>
<evidence type="ECO:0000259" key="18">
    <source>
        <dbReference type="PROSITE" id="PS50109"/>
    </source>
</evidence>
<keyword evidence="13" id="KW-0411">Iron-sulfur</keyword>
<keyword evidence="9" id="KW-0479">Metal-binding</keyword>
<dbReference type="PANTHER" id="PTHR24421">
    <property type="entry name" value="NITRATE/NITRITE SENSOR PROTEIN NARX-RELATED"/>
    <property type="match status" value="1"/>
</dbReference>
<comment type="subcellular location">
    <subcellularLocation>
        <location evidence="3">Cytoplasm</location>
    </subcellularLocation>
</comment>
<feature type="transmembrane region" description="Helical" evidence="17">
    <location>
        <begin position="19"/>
        <end position="41"/>
    </location>
</feature>
<evidence type="ECO:0000256" key="7">
    <source>
        <dbReference type="ARBA" id="ARBA00022490"/>
    </source>
</evidence>
<dbReference type="CDD" id="cd00130">
    <property type="entry name" value="PAS"/>
    <property type="match status" value="1"/>
</dbReference>
<dbReference type="GO" id="GO:0016020">
    <property type="term" value="C:membrane"/>
    <property type="evidence" value="ECO:0007669"/>
    <property type="project" value="InterPro"/>
</dbReference>
<evidence type="ECO:0000256" key="2">
    <source>
        <dbReference type="ARBA" id="ARBA00001966"/>
    </source>
</evidence>
<dbReference type="PROSITE" id="PS50109">
    <property type="entry name" value="HIS_KIN"/>
    <property type="match status" value="1"/>
</dbReference>
<evidence type="ECO:0000256" key="13">
    <source>
        <dbReference type="ARBA" id="ARBA00023014"/>
    </source>
</evidence>
<dbReference type="SUPFAM" id="SSF55874">
    <property type="entry name" value="ATPase domain of HSP90 chaperone/DNA topoisomerase II/histidine kinase"/>
    <property type="match status" value="1"/>
</dbReference>
<keyword evidence="17" id="KW-0472">Membrane</keyword>
<comment type="caution">
    <text evidence="20">The sequence shown here is derived from an EMBL/GenBank/DDBJ whole genome shotgun (WGS) entry which is preliminary data.</text>
</comment>
<evidence type="ECO:0000256" key="5">
    <source>
        <dbReference type="ARBA" id="ARBA00017322"/>
    </source>
</evidence>
<dbReference type="PRINTS" id="PR00344">
    <property type="entry name" value="BCTRLSENSOR"/>
</dbReference>
<dbReference type="InterPro" id="IPR035965">
    <property type="entry name" value="PAS-like_dom_sf"/>
</dbReference>
<organism evidence="20 21">
    <name type="scientific">Pseudomonas fluorescens</name>
    <dbReference type="NCBI Taxonomy" id="294"/>
    <lineage>
        <taxon>Bacteria</taxon>
        <taxon>Pseudomonadati</taxon>
        <taxon>Pseudomonadota</taxon>
        <taxon>Gammaproteobacteria</taxon>
        <taxon>Pseudomonadales</taxon>
        <taxon>Pseudomonadaceae</taxon>
        <taxon>Pseudomonas</taxon>
    </lineage>
</organism>
<evidence type="ECO:0000256" key="8">
    <source>
        <dbReference type="ARBA" id="ARBA00022679"/>
    </source>
</evidence>
<dbReference type="InterPro" id="IPR011712">
    <property type="entry name" value="Sig_transdc_His_kin_sub3_dim/P"/>
</dbReference>
<dbReference type="InterPro" id="IPR000014">
    <property type="entry name" value="PAS"/>
</dbReference>
<dbReference type="Pfam" id="PF02518">
    <property type="entry name" value="HATPase_c"/>
    <property type="match status" value="1"/>
</dbReference>
<dbReference type="Gene3D" id="1.20.5.1930">
    <property type="match status" value="1"/>
</dbReference>
<keyword evidence="11" id="KW-0408">Iron</keyword>
<dbReference type="GO" id="GO:0005737">
    <property type="term" value="C:cytoplasm"/>
    <property type="evidence" value="ECO:0007669"/>
    <property type="project" value="UniProtKB-SubCell"/>
</dbReference>
<dbReference type="GO" id="GO:0046872">
    <property type="term" value="F:metal ion binding"/>
    <property type="evidence" value="ECO:0007669"/>
    <property type="project" value="UniProtKB-KW"/>
</dbReference>
<dbReference type="RefSeq" id="WP_123532166.1">
    <property type="nucleotide sequence ID" value="NZ_MOBU01000007.1"/>
</dbReference>
<dbReference type="SMART" id="SM00091">
    <property type="entry name" value="PAS"/>
    <property type="match status" value="2"/>
</dbReference>
<dbReference type="Pfam" id="PF13426">
    <property type="entry name" value="PAS_9"/>
    <property type="match status" value="1"/>
</dbReference>
<evidence type="ECO:0000256" key="1">
    <source>
        <dbReference type="ARBA" id="ARBA00000085"/>
    </source>
</evidence>
<dbReference type="PROSITE" id="PS50113">
    <property type="entry name" value="PAC"/>
    <property type="match status" value="1"/>
</dbReference>
<evidence type="ECO:0000313" key="21">
    <source>
        <dbReference type="Proteomes" id="UP000285757"/>
    </source>
</evidence>
<keyword evidence="8" id="KW-0808">Transferase</keyword>
<dbReference type="Proteomes" id="UP000285757">
    <property type="component" value="Unassembled WGS sequence"/>
</dbReference>
<dbReference type="InterPro" id="IPR001610">
    <property type="entry name" value="PAC"/>
</dbReference>
<evidence type="ECO:0000313" key="20">
    <source>
        <dbReference type="EMBL" id="RON68790.1"/>
    </source>
</evidence>
<evidence type="ECO:0000256" key="4">
    <source>
        <dbReference type="ARBA" id="ARBA00012438"/>
    </source>
</evidence>
<dbReference type="EC" id="2.7.13.3" evidence="4"/>
<dbReference type="AlphaFoldDB" id="A0A423LKD7"/>
<dbReference type="InterPro" id="IPR036890">
    <property type="entry name" value="HATPase_C_sf"/>
</dbReference>
<evidence type="ECO:0000256" key="16">
    <source>
        <dbReference type="SAM" id="Coils"/>
    </source>
</evidence>
<dbReference type="NCBIfam" id="TIGR00229">
    <property type="entry name" value="sensory_box"/>
    <property type="match status" value="1"/>
</dbReference>
<accession>A0A423LKD7</accession>
<keyword evidence="16" id="KW-0175">Coiled coil</keyword>
<dbReference type="Pfam" id="PF07730">
    <property type="entry name" value="HisKA_3"/>
    <property type="match status" value="1"/>
</dbReference>
<feature type="domain" description="Histidine kinase" evidence="18">
    <location>
        <begin position="805"/>
        <end position="895"/>
    </location>
</feature>
<dbReference type="CDD" id="cd16917">
    <property type="entry name" value="HATPase_UhpB-NarQ-NarX-like"/>
    <property type="match status" value="1"/>
</dbReference>
<dbReference type="SMART" id="SM00086">
    <property type="entry name" value="PAC"/>
    <property type="match status" value="2"/>
</dbReference>
<dbReference type="SMART" id="SM00387">
    <property type="entry name" value="HATPase_c"/>
    <property type="match status" value="1"/>
</dbReference>